<reference evidence="1" key="3">
    <citation type="submission" date="2025-08" db="UniProtKB">
        <authorList>
            <consortium name="Ensembl"/>
        </authorList>
    </citation>
    <scope>IDENTIFICATION</scope>
</reference>
<keyword evidence="2" id="KW-1185">Reference proteome</keyword>
<proteinExistence type="predicted"/>
<reference evidence="1" key="4">
    <citation type="submission" date="2025-09" db="UniProtKB">
        <authorList>
            <consortium name="Ensembl"/>
        </authorList>
    </citation>
    <scope>IDENTIFICATION</scope>
</reference>
<dbReference type="AlphaFoldDB" id="A0A3B1KJ01"/>
<sequence length="43" mass="4563">MDGLAAIFRGQKTTADLRRLISSGTPGVLWPQSDGQTSCSAIR</sequence>
<reference evidence="2" key="1">
    <citation type="submission" date="2013-03" db="EMBL/GenBank/DDBJ databases">
        <authorList>
            <person name="Jeffery W."/>
            <person name="Warren W."/>
            <person name="Wilson R.K."/>
        </authorList>
    </citation>
    <scope>NUCLEOTIDE SEQUENCE</scope>
    <source>
        <strain evidence="2">female</strain>
    </source>
</reference>
<dbReference type="Ensembl" id="ENSAMXT00000043331.1">
    <property type="protein sequence ID" value="ENSAMXP00000053714.1"/>
    <property type="gene ID" value="ENSAMXG00000040061.1"/>
</dbReference>
<evidence type="ECO:0000313" key="2">
    <source>
        <dbReference type="Proteomes" id="UP000018467"/>
    </source>
</evidence>
<protein>
    <submittedName>
        <fullName evidence="1">Si:dkey-79d12.6</fullName>
    </submittedName>
</protein>
<dbReference type="InParanoid" id="A0A3B1KJ01"/>
<name>A0A3B1KJ01_ASTMX</name>
<dbReference type="GeneTree" id="ENSGT00980000203461"/>
<organism evidence="1 2">
    <name type="scientific">Astyanax mexicanus</name>
    <name type="common">Blind cave fish</name>
    <name type="synonym">Astyanax fasciatus mexicanus</name>
    <dbReference type="NCBI Taxonomy" id="7994"/>
    <lineage>
        <taxon>Eukaryota</taxon>
        <taxon>Metazoa</taxon>
        <taxon>Chordata</taxon>
        <taxon>Craniata</taxon>
        <taxon>Vertebrata</taxon>
        <taxon>Euteleostomi</taxon>
        <taxon>Actinopterygii</taxon>
        <taxon>Neopterygii</taxon>
        <taxon>Teleostei</taxon>
        <taxon>Ostariophysi</taxon>
        <taxon>Characiformes</taxon>
        <taxon>Characoidei</taxon>
        <taxon>Acestrorhamphidae</taxon>
        <taxon>Acestrorhamphinae</taxon>
        <taxon>Astyanax</taxon>
    </lineage>
</organism>
<accession>A0A3B1KJ01</accession>
<evidence type="ECO:0000313" key="1">
    <source>
        <dbReference type="Ensembl" id="ENSAMXP00000053714.1"/>
    </source>
</evidence>
<dbReference type="Proteomes" id="UP000018467">
    <property type="component" value="Unassembled WGS sequence"/>
</dbReference>
<reference evidence="2" key="2">
    <citation type="journal article" date="2014" name="Nat. Commun.">
        <title>The cavefish genome reveals candidate genes for eye loss.</title>
        <authorList>
            <person name="McGaugh S.E."/>
            <person name="Gross J.B."/>
            <person name="Aken B."/>
            <person name="Blin M."/>
            <person name="Borowsky R."/>
            <person name="Chalopin D."/>
            <person name="Hinaux H."/>
            <person name="Jeffery W.R."/>
            <person name="Keene A."/>
            <person name="Ma L."/>
            <person name="Minx P."/>
            <person name="Murphy D."/>
            <person name="O'Quin K.E."/>
            <person name="Retaux S."/>
            <person name="Rohner N."/>
            <person name="Searle S.M."/>
            <person name="Stahl B.A."/>
            <person name="Tabin C."/>
            <person name="Volff J.N."/>
            <person name="Yoshizawa M."/>
            <person name="Warren W.C."/>
        </authorList>
    </citation>
    <scope>NUCLEOTIDE SEQUENCE [LARGE SCALE GENOMIC DNA]</scope>
    <source>
        <strain evidence="2">female</strain>
    </source>
</reference>
<dbReference type="Bgee" id="ENSAMXG00000040061">
    <property type="expression patterns" value="Expressed in camera-type eye and 7 other cell types or tissues"/>
</dbReference>